<feature type="compositionally biased region" description="Polar residues" evidence="8">
    <location>
        <begin position="517"/>
        <end position="549"/>
    </location>
</feature>
<dbReference type="OrthoDB" id="19742at2759"/>
<reference evidence="12" key="1">
    <citation type="submission" date="2017-02" db="UniProtKB">
        <authorList>
            <consortium name="WormBaseParasite"/>
        </authorList>
    </citation>
    <scope>IDENTIFICATION</scope>
</reference>
<keyword evidence="11" id="KW-1185">Reference proteome</keyword>
<sequence length="595" mass="65431">MIDHSCNNSLYVGDLHPAVTDPMLFAIFSSIGRIESARVNPDATGRSPHAYGVVKFESHQDAKRALEKLNYAELMGRPMRVMWYEPDPSVREAGRGNIFIKKLDKVISQQDLYVTFNQFGKILSCKIAHNGEGASKGFGFVHFEDEECAKRAIKATNGKMISDQIVYTGNFITKDERKDLKAKSKFTNCYIKNFSNDLDDEGLTKLFEEFGEITSARIMKDDQGNSRCFGFVCFSNPDSAEAAVDALNDKEINGLKIYVCKAQTKTERQEFLHKEYVERQNKGLPKDGVFVKNLDDTIDDARLKELFSKYGNVTGAKVMLNEDGTSKGFGYVGFSKLEEAREAAKLNGSLVGSKPLYVALIKSSSDSDKVVTSEQQQGVDYRQKFANIYSAPLTVCGRVPPNTSHLLYAANASMSPHLRLNQGIAGSHIQLGYPRIVAASPYLRGAMPVILGQSHRSTSFRPINHAFGGSVGAQQLMLNPLTTCMPGLSAGVVGGQQYWPQQTCMTYRTLGAGESVPHQTIDPTSADNMPNPHDQPNVQIQETPASTNPVPEEQTPEAEQHGAASSSSSDQHEASFSCDAGMRRESNELTSAERQ</sequence>
<keyword evidence="6" id="KW-0539">Nucleus</keyword>
<feature type="domain" description="RRM" evidence="9">
    <location>
        <begin position="187"/>
        <end position="264"/>
    </location>
</feature>
<evidence type="ECO:0000256" key="8">
    <source>
        <dbReference type="SAM" id="MobiDB-lite"/>
    </source>
</evidence>
<dbReference type="CDD" id="cd12380">
    <property type="entry name" value="RRM3_I_PABPs"/>
    <property type="match status" value="1"/>
</dbReference>
<dbReference type="WBParaSite" id="HNAJ_0001168201-mRNA-1">
    <property type="protein sequence ID" value="HNAJ_0001168201-mRNA-1"/>
    <property type="gene ID" value="HNAJ_0001168201"/>
</dbReference>
<keyword evidence="5 7" id="KW-0694">RNA-binding</keyword>
<dbReference type="Gene3D" id="3.30.70.330">
    <property type="match status" value="4"/>
</dbReference>
<dbReference type="InterPro" id="IPR012677">
    <property type="entry name" value="Nucleotide-bd_a/b_plait_sf"/>
</dbReference>
<feature type="compositionally biased region" description="Basic and acidic residues" evidence="8">
    <location>
        <begin position="581"/>
        <end position="595"/>
    </location>
</feature>
<gene>
    <name evidence="10" type="ORF">HNAJ_LOCUS11672</name>
</gene>
<accession>A0A0R3TV54</accession>
<dbReference type="Proteomes" id="UP000278807">
    <property type="component" value="Unassembled WGS sequence"/>
</dbReference>
<dbReference type="SUPFAM" id="SSF54928">
    <property type="entry name" value="RNA-binding domain, RBD"/>
    <property type="match status" value="3"/>
</dbReference>
<dbReference type="AlphaFoldDB" id="A0A0R3TV54"/>
<evidence type="ECO:0000256" key="4">
    <source>
        <dbReference type="ARBA" id="ARBA00022737"/>
    </source>
</evidence>
<dbReference type="PROSITE" id="PS50102">
    <property type="entry name" value="RRM"/>
    <property type="match status" value="4"/>
</dbReference>
<dbReference type="SMART" id="SM00360">
    <property type="entry name" value="RRM"/>
    <property type="match status" value="4"/>
</dbReference>
<evidence type="ECO:0000256" key="5">
    <source>
        <dbReference type="ARBA" id="ARBA00022884"/>
    </source>
</evidence>
<evidence type="ECO:0000313" key="12">
    <source>
        <dbReference type="WBParaSite" id="HNAJ_0001168201-mRNA-1"/>
    </source>
</evidence>
<comment type="subcellular location">
    <subcellularLocation>
        <location evidence="2">Cytoplasm</location>
    </subcellularLocation>
    <subcellularLocation>
        <location evidence="1">Nucleus</location>
    </subcellularLocation>
</comment>
<evidence type="ECO:0000259" key="9">
    <source>
        <dbReference type="PROSITE" id="PS50102"/>
    </source>
</evidence>
<organism evidence="12">
    <name type="scientific">Rodentolepis nana</name>
    <name type="common">Dwarf tapeworm</name>
    <name type="synonym">Hymenolepis nana</name>
    <dbReference type="NCBI Taxonomy" id="102285"/>
    <lineage>
        <taxon>Eukaryota</taxon>
        <taxon>Metazoa</taxon>
        <taxon>Spiralia</taxon>
        <taxon>Lophotrochozoa</taxon>
        <taxon>Platyhelminthes</taxon>
        <taxon>Cestoda</taxon>
        <taxon>Eucestoda</taxon>
        <taxon>Cyclophyllidea</taxon>
        <taxon>Hymenolepididae</taxon>
        <taxon>Rodentolepis</taxon>
    </lineage>
</organism>
<feature type="compositionally biased region" description="Low complexity" evidence="8">
    <location>
        <begin position="561"/>
        <end position="577"/>
    </location>
</feature>
<feature type="domain" description="RRM" evidence="9">
    <location>
        <begin position="96"/>
        <end position="179"/>
    </location>
</feature>
<feature type="domain" description="RRM" evidence="9">
    <location>
        <begin position="287"/>
        <end position="363"/>
    </location>
</feature>
<evidence type="ECO:0000313" key="10">
    <source>
        <dbReference type="EMBL" id="VDO11049.1"/>
    </source>
</evidence>
<dbReference type="InterPro" id="IPR035979">
    <property type="entry name" value="RBD_domain_sf"/>
</dbReference>
<dbReference type="FunFam" id="3.30.70.330:FF:000651">
    <property type="entry name" value="Poly(A) binding protein cytoplasmic 1 like"/>
    <property type="match status" value="1"/>
</dbReference>
<dbReference type="GO" id="GO:0003723">
    <property type="term" value="F:RNA binding"/>
    <property type="evidence" value="ECO:0007669"/>
    <property type="project" value="UniProtKB-UniRule"/>
</dbReference>
<protein>
    <submittedName>
        <fullName evidence="12">PABP</fullName>
    </submittedName>
</protein>
<evidence type="ECO:0000256" key="6">
    <source>
        <dbReference type="ARBA" id="ARBA00023242"/>
    </source>
</evidence>
<dbReference type="InterPro" id="IPR000504">
    <property type="entry name" value="RRM_dom"/>
</dbReference>
<keyword evidence="4" id="KW-0677">Repeat</keyword>
<evidence type="ECO:0000256" key="2">
    <source>
        <dbReference type="ARBA" id="ARBA00004496"/>
    </source>
</evidence>
<evidence type="ECO:0000313" key="11">
    <source>
        <dbReference type="Proteomes" id="UP000278807"/>
    </source>
</evidence>
<dbReference type="GO" id="GO:0005737">
    <property type="term" value="C:cytoplasm"/>
    <property type="evidence" value="ECO:0007669"/>
    <property type="project" value="UniProtKB-SubCell"/>
</dbReference>
<name>A0A0R3TV54_RODNA</name>
<dbReference type="GO" id="GO:0005634">
    <property type="term" value="C:nucleus"/>
    <property type="evidence" value="ECO:0007669"/>
    <property type="project" value="UniProtKB-SubCell"/>
</dbReference>
<dbReference type="Pfam" id="PF00076">
    <property type="entry name" value="RRM_1"/>
    <property type="match status" value="4"/>
</dbReference>
<reference evidence="10 11" key="2">
    <citation type="submission" date="2018-11" db="EMBL/GenBank/DDBJ databases">
        <authorList>
            <consortium name="Pathogen Informatics"/>
        </authorList>
    </citation>
    <scope>NUCLEOTIDE SEQUENCE [LARGE SCALE GENOMIC DNA]</scope>
</reference>
<evidence type="ECO:0000256" key="1">
    <source>
        <dbReference type="ARBA" id="ARBA00004123"/>
    </source>
</evidence>
<evidence type="ECO:0000256" key="3">
    <source>
        <dbReference type="ARBA" id="ARBA00022490"/>
    </source>
</evidence>
<keyword evidence="3" id="KW-0963">Cytoplasm</keyword>
<feature type="domain" description="RRM" evidence="9">
    <location>
        <begin position="8"/>
        <end position="86"/>
    </location>
</feature>
<evidence type="ECO:0000256" key="7">
    <source>
        <dbReference type="PROSITE-ProRule" id="PRU00176"/>
    </source>
</evidence>
<dbReference type="STRING" id="102285.A0A0R3TV54"/>
<dbReference type="PANTHER" id="PTHR24012">
    <property type="entry name" value="RNA BINDING PROTEIN"/>
    <property type="match status" value="1"/>
</dbReference>
<feature type="region of interest" description="Disordered" evidence="8">
    <location>
        <begin position="515"/>
        <end position="595"/>
    </location>
</feature>
<dbReference type="EMBL" id="UZAE01013716">
    <property type="protein sequence ID" value="VDO11049.1"/>
    <property type="molecule type" value="Genomic_DNA"/>
</dbReference>
<proteinExistence type="predicted"/>